<accession>A0AA88MUH2</accession>
<dbReference type="AlphaFoldDB" id="A0AA88MUH2"/>
<dbReference type="EMBL" id="JAUPFM010000009">
    <property type="protein sequence ID" value="KAK2842653.1"/>
    <property type="molecule type" value="Genomic_DNA"/>
</dbReference>
<organism evidence="2 3">
    <name type="scientific">Channa striata</name>
    <name type="common">Snakehead murrel</name>
    <name type="synonym">Ophicephalus striatus</name>
    <dbReference type="NCBI Taxonomy" id="64152"/>
    <lineage>
        <taxon>Eukaryota</taxon>
        <taxon>Metazoa</taxon>
        <taxon>Chordata</taxon>
        <taxon>Craniata</taxon>
        <taxon>Vertebrata</taxon>
        <taxon>Euteleostomi</taxon>
        <taxon>Actinopterygii</taxon>
        <taxon>Neopterygii</taxon>
        <taxon>Teleostei</taxon>
        <taxon>Neoteleostei</taxon>
        <taxon>Acanthomorphata</taxon>
        <taxon>Anabantaria</taxon>
        <taxon>Anabantiformes</taxon>
        <taxon>Channoidei</taxon>
        <taxon>Channidae</taxon>
        <taxon>Channa</taxon>
    </lineage>
</organism>
<proteinExistence type="predicted"/>
<name>A0AA88MUH2_CHASR</name>
<dbReference type="Proteomes" id="UP001187415">
    <property type="component" value="Unassembled WGS sequence"/>
</dbReference>
<feature type="region of interest" description="Disordered" evidence="1">
    <location>
        <begin position="117"/>
        <end position="142"/>
    </location>
</feature>
<comment type="caution">
    <text evidence="2">The sequence shown here is derived from an EMBL/GenBank/DDBJ whole genome shotgun (WGS) entry which is preliminary data.</text>
</comment>
<reference evidence="2" key="1">
    <citation type="submission" date="2023-07" db="EMBL/GenBank/DDBJ databases">
        <title>Chromosome-level Genome Assembly of Striped Snakehead (Channa striata).</title>
        <authorList>
            <person name="Liu H."/>
        </authorList>
    </citation>
    <scope>NUCLEOTIDE SEQUENCE</scope>
    <source>
        <strain evidence="2">Gz</strain>
        <tissue evidence="2">Muscle</tissue>
    </source>
</reference>
<evidence type="ECO:0000313" key="3">
    <source>
        <dbReference type="Proteomes" id="UP001187415"/>
    </source>
</evidence>
<dbReference type="Gene3D" id="1.10.533.10">
    <property type="entry name" value="Death Domain, Fas"/>
    <property type="match status" value="1"/>
</dbReference>
<feature type="compositionally biased region" description="Basic and acidic residues" evidence="1">
    <location>
        <begin position="1"/>
        <end position="15"/>
    </location>
</feature>
<keyword evidence="3" id="KW-1185">Reference proteome</keyword>
<protein>
    <submittedName>
        <fullName evidence="2">Uncharacterized protein</fullName>
    </submittedName>
</protein>
<dbReference type="InterPro" id="IPR011029">
    <property type="entry name" value="DEATH-like_dom_sf"/>
</dbReference>
<evidence type="ECO:0000313" key="2">
    <source>
        <dbReference type="EMBL" id="KAK2842653.1"/>
    </source>
</evidence>
<gene>
    <name evidence="2" type="ORF">Q5P01_012853</name>
</gene>
<feature type="region of interest" description="Disordered" evidence="1">
    <location>
        <begin position="1"/>
        <end position="22"/>
    </location>
</feature>
<sequence length="189" mass="20993">MEAAGDPEKFTDEPKLPVPSGLSRKIDVFMENPHDFTKDGADSSVNENPDLAGASCVSMKSEASMDKGYCFTMEDPERDQYDCSEPTDVDGRAVFKLVEEHAVNILRSELKRYEKMLFPHPHKPPSSGSENQEEECLSTADKIDDTASEGVLKITLHVLKEMGQKELANKLEKHIYGELDVASANSDRN</sequence>
<evidence type="ECO:0000256" key="1">
    <source>
        <dbReference type="SAM" id="MobiDB-lite"/>
    </source>
</evidence>